<protein>
    <recommendedName>
        <fullName evidence="4">Transposase DDE domain-containing protein</fullName>
    </recommendedName>
</protein>
<evidence type="ECO:0008006" key="4">
    <source>
        <dbReference type="Google" id="ProtNLM"/>
    </source>
</evidence>
<feature type="region of interest" description="Disordered" evidence="1">
    <location>
        <begin position="110"/>
        <end position="247"/>
    </location>
</feature>
<proteinExistence type="predicted"/>
<feature type="compositionally biased region" description="Low complexity" evidence="1">
    <location>
        <begin position="182"/>
        <end position="198"/>
    </location>
</feature>
<name>A0A1K1R8C5_9PSEU</name>
<dbReference type="EMBL" id="FPJG01000006">
    <property type="protein sequence ID" value="SFW68328.1"/>
    <property type="molecule type" value="Genomic_DNA"/>
</dbReference>
<keyword evidence="3" id="KW-1185">Reference proteome</keyword>
<accession>A0A1K1R8C5</accession>
<evidence type="ECO:0000256" key="1">
    <source>
        <dbReference type="SAM" id="MobiDB-lite"/>
    </source>
</evidence>
<evidence type="ECO:0000313" key="2">
    <source>
        <dbReference type="EMBL" id="SFW68328.1"/>
    </source>
</evidence>
<dbReference type="AlphaFoldDB" id="A0A1K1R8C5"/>
<dbReference type="Proteomes" id="UP000182740">
    <property type="component" value="Unassembled WGS sequence"/>
</dbReference>
<gene>
    <name evidence="2" type="ORF">SAMN04489730_2851</name>
</gene>
<evidence type="ECO:0000313" key="3">
    <source>
        <dbReference type="Proteomes" id="UP000182740"/>
    </source>
</evidence>
<reference evidence="3" key="1">
    <citation type="submission" date="2016-11" db="EMBL/GenBank/DDBJ databases">
        <authorList>
            <person name="Varghese N."/>
            <person name="Submissions S."/>
        </authorList>
    </citation>
    <scope>NUCLEOTIDE SEQUENCE [LARGE SCALE GENOMIC DNA]</scope>
    <source>
        <strain evidence="3">DSM 44671</strain>
    </source>
</reference>
<dbReference type="STRING" id="546364.SAMN04489730_2851"/>
<organism evidence="2 3">
    <name type="scientific">Amycolatopsis australiensis</name>
    <dbReference type="NCBI Taxonomy" id="546364"/>
    <lineage>
        <taxon>Bacteria</taxon>
        <taxon>Bacillati</taxon>
        <taxon>Actinomycetota</taxon>
        <taxon>Actinomycetes</taxon>
        <taxon>Pseudonocardiales</taxon>
        <taxon>Pseudonocardiaceae</taxon>
        <taxon>Amycolatopsis</taxon>
    </lineage>
</organism>
<sequence length="247" mass="26766">MIRPNAWAVEDGLQPVLALVADRHSVRPGGAGPGDRRGDRRIRPRGLGRFQHRAGTASQVIMSSADPEVEPLSRSTSPVTVMDGPCRSCRPAATSTTAPCSRRSWRGVEVCRPAPGRSPTGPGRVLADKGYSSRAVRPYLRRRHSPATIPGRRDQQANRLRPSRTGGRPPVFDRAVYQRRNTSSGAASTASSSSALSLPDSTRPRLPTEAWSTWPRCSSGFEDTPSARRFRGRGRRVPLPASGMLEA</sequence>
<feature type="region of interest" description="Disordered" evidence="1">
    <location>
        <begin position="24"/>
        <end position="45"/>
    </location>
</feature>